<keyword evidence="1" id="KW-0732">Signal</keyword>
<dbReference type="RefSeq" id="WP_108369693.1">
    <property type="nucleotide sequence ID" value="NZ_CP028811.1"/>
</dbReference>
<feature type="signal peptide" evidence="1">
    <location>
        <begin position="1"/>
        <end position="21"/>
    </location>
</feature>
<protein>
    <submittedName>
        <fullName evidence="2">Uncharacterized protein</fullName>
    </submittedName>
</protein>
<dbReference type="OrthoDB" id="700091at2"/>
<evidence type="ECO:0000313" key="2">
    <source>
        <dbReference type="EMBL" id="AWA29107.1"/>
    </source>
</evidence>
<reference evidence="2 3" key="1">
    <citation type="submission" date="2018-04" db="EMBL/GenBank/DDBJ databases">
        <title>Genome sequencing of Flavobacterium sp. HYN0048.</title>
        <authorList>
            <person name="Yi H."/>
            <person name="Baek C."/>
        </authorList>
    </citation>
    <scope>NUCLEOTIDE SEQUENCE [LARGE SCALE GENOMIC DNA]</scope>
    <source>
        <strain evidence="2 3">HYN0048</strain>
    </source>
</reference>
<evidence type="ECO:0000313" key="3">
    <source>
        <dbReference type="Proteomes" id="UP000244193"/>
    </source>
</evidence>
<dbReference type="KEGG" id="fmg:HYN48_02840"/>
<sequence length="245" mass="28615">MRKITLSMLIISVLTSCGKMATKFMVNNYNGTFMVWHYTNGIKDVQFIPMSHINKSEKFDRIKQITDSLRENGYVVYYENVKLKNSEDFAHNDTVSRKFRKIVGIVPGDYSDKTQDAYKNLALKGYVMQTATNTGIDSKRDIQADLSVDTLVSMYEKQRGRIVLEGCDWSTSFSDRYNCHKLNISDQQFMVVTLRNRHLANFVTRSKHKKIAIMYGAEHQKNFENDLKKFDANWHFVHNNPLIRW</sequence>
<name>A0A2S0RAP2_9FLAO</name>
<dbReference type="EMBL" id="CP028811">
    <property type="protein sequence ID" value="AWA29107.1"/>
    <property type="molecule type" value="Genomic_DNA"/>
</dbReference>
<feature type="chain" id="PRO_5015682522" evidence="1">
    <location>
        <begin position="22"/>
        <end position="245"/>
    </location>
</feature>
<dbReference type="Proteomes" id="UP000244193">
    <property type="component" value="Chromosome"/>
</dbReference>
<dbReference type="AlphaFoldDB" id="A0A2S0RAP2"/>
<proteinExistence type="predicted"/>
<evidence type="ECO:0000256" key="1">
    <source>
        <dbReference type="SAM" id="SignalP"/>
    </source>
</evidence>
<gene>
    <name evidence="2" type="ORF">HYN48_02840</name>
</gene>
<organism evidence="2 3">
    <name type="scientific">Flavobacterium magnum</name>
    <dbReference type="NCBI Taxonomy" id="2162713"/>
    <lineage>
        <taxon>Bacteria</taxon>
        <taxon>Pseudomonadati</taxon>
        <taxon>Bacteroidota</taxon>
        <taxon>Flavobacteriia</taxon>
        <taxon>Flavobacteriales</taxon>
        <taxon>Flavobacteriaceae</taxon>
        <taxon>Flavobacterium</taxon>
    </lineage>
</organism>
<dbReference type="PROSITE" id="PS51257">
    <property type="entry name" value="PROKAR_LIPOPROTEIN"/>
    <property type="match status" value="1"/>
</dbReference>
<keyword evidence="3" id="KW-1185">Reference proteome</keyword>
<accession>A0A2S0RAP2</accession>